<dbReference type="PANTHER" id="PTHR35866:SF1">
    <property type="entry name" value="YKGJ FAMILY CYSTEINE CLUSTER PROTEIN"/>
    <property type="match status" value="1"/>
</dbReference>
<dbReference type="AlphaFoldDB" id="A0AAP2RDS6"/>
<dbReference type="PANTHER" id="PTHR35866">
    <property type="entry name" value="PUTATIVE-RELATED"/>
    <property type="match status" value="1"/>
</dbReference>
<gene>
    <name evidence="1" type="ORF">CUJ83_04245</name>
</gene>
<reference evidence="1 2" key="1">
    <citation type="submission" date="2017-11" db="EMBL/GenBank/DDBJ databases">
        <title>Isolation and Characterization of Family Methanocellaceae Species from Potential Methane Hydrate Area Offshore Southwestern Taiwan.</title>
        <authorList>
            <person name="Zhang W.-L."/>
            <person name="Chen W.-C."/>
            <person name="Lai M.-C."/>
            <person name="Chen S.-C."/>
        </authorList>
    </citation>
    <scope>NUCLEOTIDE SEQUENCE [LARGE SCALE GENOMIC DNA]</scope>
    <source>
        <strain evidence="1 2">CWC-04</strain>
    </source>
</reference>
<protein>
    <submittedName>
        <fullName evidence="1">Fe-S oxidoreductase</fullName>
    </submittedName>
</protein>
<dbReference type="InterPro" id="IPR005358">
    <property type="entry name" value="Puta_zinc/iron-chelating_dom"/>
</dbReference>
<organism evidence="1 2">
    <name type="scientific">Methanooceanicella nereidis</name>
    <dbReference type="NCBI Taxonomy" id="2052831"/>
    <lineage>
        <taxon>Archaea</taxon>
        <taxon>Methanobacteriati</taxon>
        <taxon>Methanobacteriota</taxon>
        <taxon>Stenosarchaea group</taxon>
        <taxon>Methanomicrobia</taxon>
        <taxon>Methanocellales</taxon>
        <taxon>Methanocellaceae</taxon>
        <taxon>Methanooceanicella</taxon>
    </lineage>
</organism>
<sequence>MIEIANDRIYDRIEDLKAELSELIDYPEERFIEIIKDVGFECDLCGKCCTREFNDHAFLLDADVDRIKMIDPDALVPAPYYEYCDQHGRFYVSGYALRFKADGSCYFLENGRCRIYDERPAICRIYPYMLHREEGEDGKVDWRQISGLNEHGFYNADIEDEVCRKMAVETKEYEAAFLNQEIRFSELIQEHFEKNGLKHVKGVYDRRIRQFKGGAEIEVFVFHNGALEKNTVTKTDH</sequence>
<dbReference type="Proteomes" id="UP001320159">
    <property type="component" value="Unassembled WGS sequence"/>
</dbReference>
<proteinExistence type="predicted"/>
<comment type="caution">
    <text evidence="1">The sequence shown here is derived from an EMBL/GenBank/DDBJ whole genome shotgun (WGS) entry which is preliminary data.</text>
</comment>
<evidence type="ECO:0000313" key="1">
    <source>
        <dbReference type="EMBL" id="MCD1294205.1"/>
    </source>
</evidence>
<dbReference type="Pfam" id="PF03692">
    <property type="entry name" value="CxxCxxCC"/>
    <property type="match status" value="1"/>
</dbReference>
<dbReference type="EMBL" id="PGCK01000003">
    <property type="protein sequence ID" value="MCD1294205.1"/>
    <property type="molecule type" value="Genomic_DNA"/>
</dbReference>
<evidence type="ECO:0000313" key="2">
    <source>
        <dbReference type="Proteomes" id="UP001320159"/>
    </source>
</evidence>
<accession>A0AAP2RDS6</accession>
<name>A0AAP2RDS6_9EURY</name>
<keyword evidence="2" id="KW-1185">Reference proteome</keyword>